<reference evidence="1 2" key="1">
    <citation type="submission" date="2018-01" db="EMBL/GenBank/DDBJ databases">
        <title>Genome characterization of the sugarcane-associated fungus Trichoderma ghanense CCMA-1212 and their application in lignocelulose bioconversion.</title>
        <authorList>
            <person name="Steindorff A.S."/>
            <person name="Mendes T.D."/>
            <person name="Vilela E.S.D."/>
            <person name="Rodrigues D.S."/>
            <person name="Formighieri E.F."/>
            <person name="Melo I.S."/>
            <person name="Favaro L.C.L."/>
        </authorList>
    </citation>
    <scope>NUCLEOTIDE SEQUENCE [LARGE SCALE GENOMIC DNA]</scope>
    <source>
        <strain evidence="1 2">CCMA-1212</strain>
    </source>
</reference>
<protein>
    <submittedName>
        <fullName evidence="1">Uncharacterized protein</fullName>
    </submittedName>
</protein>
<dbReference type="GeneID" id="300577119"/>
<proteinExistence type="predicted"/>
<dbReference type="EMBL" id="PPTA01000006">
    <property type="protein sequence ID" value="TFB02596.1"/>
    <property type="molecule type" value="Genomic_DNA"/>
</dbReference>
<gene>
    <name evidence="1" type="ORF">CCMA1212_005408</name>
</gene>
<name>A0ABY2H384_9HYPO</name>
<organism evidence="1 2">
    <name type="scientific">Trichoderma ghanense</name>
    <dbReference type="NCBI Taxonomy" id="65468"/>
    <lineage>
        <taxon>Eukaryota</taxon>
        <taxon>Fungi</taxon>
        <taxon>Dikarya</taxon>
        <taxon>Ascomycota</taxon>
        <taxon>Pezizomycotina</taxon>
        <taxon>Sordariomycetes</taxon>
        <taxon>Hypocreomycetidae</taxon>
        <taxon>Hypocreales</taxon>
        <taxon>Hypocreaceae</taxon>
        <taxon>Trichoderma</taxon>
    </lineage>
</organism>
<evidence type="ECO:0000313" key="2">
    <source>
        <dbReference type="Proteomes" id="UP001642720"/>
    </source>
</evidence>
<evidence type="ECO:0000313" key="1">
    <source>
        <dbReference type="EMBL" id="TFB02596.1"/>
    </source>
</evidence>
<accession>A0ABY2H384</accession>
<sequence>MASLVHNQGVEFAPRQRPSRASVRFLLRAERMPAVPGLEARNRRKKHGETVGIAAGWTSALASSTKSEPQR</sequence>
<comment type="caution">
    <text evidence="1">The sequence shown here is derived from an EMBL/GenBank/DDBJ whole genome shotgun (WGS) entry which is preliminary data.</text>
</comment>
<dbReference type="Proteomes" id="UP001642720">
    <property type="component" value="Unassembled WGS sequence"/>
</dbReference>
<keyword evidence="2" id="KW-1185">Reference proteome</keyword>
<dbReference type="RefSeq" id="XP_073558797.1">
    <property type="nucleotide sequence ID" value="XM_073702669.1"/>
</dbReference>